<dbReference type="SUPFAM" id="SSF53335">
    <property type="entry name" value="S-adenosyl-L-methionine-dependent methyltransferases"/>
    <property type="match status" value="1"/>
</dbReference>
<keyword evidence="9" id="KW-1185">Reference proteome</keyword>
<dbReference type="PANTHER" id="PTHR46098:SF1">
    <property type="entry name" value="TRNA (CYTOSINE(38)-C(5))-METHYLTRANSFERASE"/>
    <property type="match status" value="1"/>
</dbReference>
<dbReference type="InterPro" id="IPR050750">
    <property type="entry name" value="C5-MTase"/>
</dbReference>
<dbReference type="GO" id="GO:0008168">
    <property type="term" value="F:methyltransferase activity"/>
    <property type="evidence" value="ECO:0007669"/>
    <property type="project" value="UniProtKB-KW"/>
</dbReference>
<dbReference type="RefSeq" id="WP_261235101.1">
    <property type="nucleotide sequence ID" value="NZ_JAMXFF010000002.1"/>
</dbReference>
<evidence type="ECO:0000256" key="1">
    <source>
        <dbReference type="ARBA" id="ARBA00011975"/>
    </source>
</evidence>
<evidence type="ECO:0000313" key="9">
    <source>
        <dbReference type="Proteomes" id="UP001525890"/>
    </source>
</evidence>
<dbReference type="PROSITE" id="PS51679">
    <property type="entry name" value="SAM_MT_C5"/>
    <property type="match status" value="1"/>
</dbReference>
<organism evidence="8 9">
    <name type="scientific">Laspinema palackyanum D2a</name>
    <dbReference type="NCBI Taxonomy" id="2953684"/>
    <lineage>
        <taxon>Bacteria</taxon>
        <taxon>Bacillati</taxon>
        <taxon>Cyanobacteriota</taxon>
        <taxon>Cyanophyceae</taxon>
        <taxon>Oscillatoriophycideae</taxon>
        <taxon>Oscillatoriales</taxon>
        <taxon>Laspinemataceae</taxon>
        <taxon>Laspinema</taxon>
        <taxon>Laspinema palackyanum</taxon>
    </lineage>
</organism>
<sequence>MENQVKAISLFSGIGAFEYAATEFVFGPNYRTIQFVEIEPTAQKVLQSQFPGIPIHGDIRTYHPPIMRSPSSGGGESGGESGEESGGESVQDYASVIIGGFPCTNTSCAGSREGLAGDESGLWYSMLRVIREAQPDFVIIENPEGLVHRGLREVLASLRMAGYQTEVEMFSAQEFGAPHRRLRLFILAYADRLAIQQRKGWTGWDEQIGSDIEKTREIGALPQTESTVLPMDARIFPYLAGLSYSGWWKHNSPPVNIGLPLRTPGRRAAINLVGQSIAIPQAVCVLLRLKFLCSLLD</sequence>
<dbReference type="InterPro" id="IPR029063">
    <property type="entry name" value="SAM-dependent_MTases_sf"/>
</dbReference>
<evidence type="ECO:0000256" key="3">
    <source>
        <dbReference type="ARBA" id="ARBA00022679"/>
    </source>
</evidence>
<evidence type="ECO:0000256" key="4">
    <source>
        <dbReference type="ARBA" id="ARBA00022691"/>
    </source>
</evidence>
<comment type="caution">
    <text evidence="8">The sequence shown here is derived from an EMBL/GenBank/DDBJ whole genome shotgun (WGS) entry which is preliminary data.</text>
</comment>
<dbReference type="Gene3D" id="3.40.50.150">
    <property type="entry name" value="Vaccinia Virus protein VP39"/>
    <property type="match status" value="1"/>
</dbReference>
<feature type="region of interest" description="Disordered" evidence="7">
    <location>
        <begin position="61"/>
        <end position="87"/>
    </location>
</feature>
<dbReference type="GO" id="GO:0032259">
    <property type="term" value="P:methylation"/>
    <property type="evidence" value="ECO:0007669"/>
    <property type="project" value="UniProtKB-KW"/>
</dbReference>
<keyword evidence="3 6" id="KW-0808">Transferase</keyword>
<evidence type="ECO:0000313" key="8">
    <source>
        <dbReference type="EMBL" id="MCT7965074.1"/>
    </source>
</evidence>
<evidence type="ECO:0000256" key="7">
    <source>
        <dbReference type="SAM" id="MobiDB-lite"/>
    </source>
</evidence>
<reference evidence="8 9" key="1">
    <citation type="journal article" date="2022" name="Front. Microbiol.">
        <title>High genomic differentiation and limited gene flow indicate recent cryptic speciation within the genus Laspinema (cyanobacteria).</title>
        <authorList>
            <person name="Stanojkovic A."/>
            <person name="Skoupy S."/>
            <person name="Skaloud P."/>
            <person name="Dvorak P."/>
        </authorList>
    </citation>
    <scope>NUCLEOTIDE SEQUENCE [LARGE SCALE GENOMIC DNA]</scope>
    <source>
        <strain evidence="8 9">D2a</strain>
    </source>
</reference>
<dbReference type="EMBL" id="JAMXFF010000002">
    <property type="protein sequence ID" value="MCT7965074.1"/>
    <property type="molecule type" value="Genomic_DNA"/>
</dbReference>
<keyword evidence="5" id="KW-0680">Restriction system</keyword>
<dbReference type="Pfam" id="PF00145">
    <property type="entry name" value="DNA_methylase"/>
    <property type="match status" value="1"/>
</dbReference>
<gene>
    <name evidence="8" type="ORF">NG799_01845</name>
</gene>
<feature type="active site" evidence="6">
    <location>
        <position position="103"/>
    </location>
</feature>
<proteinExistence type="inferred from homology"/>
<accession>A0ABT2MJZ4</accession>
<keyword evidence="4 6" id="KW-0949">S-adenosyl-L-methionine</keyword>
<evidence type="ECO:0000256" key="6">
    <source>
        <dbReference type="PROSITE-ProRule" id="PRU01016"/>
    </source>
</evidence>
<dbReference type="EC" id="2.1.1.37" evidence="1"/>
<evidence type="ECO:0000256" key="5">
    <source>
        <dbReference type="ARBA" id="ARBA00022747"/>
    </source>
</evidence>
<name>A0ABT2MJZ4_9CYAN</name>
<dbReference type="PRINTS" id="PR00105">
    <property type="entry name" value="C5METTRFRASE"/>
</dbReference>
<dbReference type="PANTHER" id="PTHR46098">
    <property type="entry name" value="TRNA (CYTOSINE(38)-C(5))-METHYLTRANSFERASE"/>
    <property type="match status" value="1"/>
</dbReference>
<comment type="similarity">
    <text evidence="6">Belongs to the class I-like SAM-binding methyltransferase superfamily. C5-methyltransferase family.</text>
</comment>
<keyword evidence="2 6" id="KW-0489">Methyltransferase</keyword>
<dbReference type="InterPro" id="IPR001525">
    <property type="entry name" value="C5_MeTfrase"/>
</dbReference>
<dbReference type="Proteomes" id="UP001525890">
    <property type="component" value="Unassembled WGS sequence"/>
</dbReference>
<evidence type="ECO:0000256" key="2">
    <source>
        <dbReference type="ARBA" id="ARBA00022603"/>
    </source>
</evidence>
<protein>
    <recommendedName>
        <fullName evidence="1">DNA (cytosine-5-)-methyltransferase</fullName>
        <ecNumber evidence="1">2.1.1.37</ecNumber>
    </recommendedName>
</protein>